<dbReference type="SMART" id="SM00445">
    <property type="entry name" value="LINK"/>
    <property type="match status" value="1"/>
</dbReference>
<evidence type="ECO:0000256" key="14">
    <source>
        <dbReference type="ARBA" id="ARBA00023157"/>
    </source>
</evidence>
<evidence type="ECO:0000256" key="13">
    <source>
        <dbReference type="ARBA" id="ARBA00023136"/>
    </source>
</evidence>
<dbReference type="GO" id="GO:0005576">
    <property type="term" value="C:extracellular region"/>
    <property type="evidence" value="ECO:0007669"/>
    <property type="project" value="UniProtKB-SubCell"/>
</dbReference>
<proteinExistence type="predicted"/>
<sequence>MWTLLLWVTFGFLASSRSEQLQVNSRSCSYAGVFLVEGASRHSLTFERAQKVCEQLGSTMTSPEQVEQAYNKNMETCRHGWINNKSTAILRYTHHENCAKNMTGLILNEHVTVDELYDVYCYDEKESSTQSDIQESTSAEGQATQFEDASDSDGGNPTLVPREVSPGEVIELTPSATTMPKELIPQEAEDAMEDPTVGGRSSGGSENGTVGSTFTPKVFDQPTGSGMQPPTSEEEAASPTAPVGESEETQHTTENLPEDGTTEPKVASTDSPPLPNGRKESVPRSDQKDGTDSTNWLVIFGVIVAVAAILFVCVAVAKRKSWCGHKQTLMITSKDGGEGNGAAALASSSHAQEREQEMVTLMNKEKIQENGNTEEFTVITLEESPDKEQLA</sequence>
<evidence type="ECO:0000256" key="15">
    <source>
        <dbReference type="ARBA" id="ARBA00023170"/>
    </source>
</evidence>
<evidence type="ECO:0000256" key="22">
    <source>
        <dbReference type="ARBA" id="ARBA00032514"/>
    </source>
</evidence>
<feature type="compositionally biased region" description="Basic and acidic residues" evidence="25">
    <location>
        <begin position="277"/>
        <end position="291"/>
    </location>
</feature>
<protein>
    <recommendedName>
        <fullName evidence="4">CD44 antigen</fullName>
    </recommendedName>
    <alternativeName>
        <fullName evidence="22">GP90 lymphocyte homing/adhesion receptor</fullName>
    </alternativeName>
    <alternativeName>
        <fullName evidence="21">HUTCH-I</fullName>
    </alternativeName>
    <alternativeName>
        <fullName evidence="23">Hermes antigen</fullName>
    </alternativeName>
    <alternativeName>
        <fullName evidence="20">Hyaluronate receptor</fullName>
    </alternativeName>
    <alternativeName>
        <fullName evidence="18">Phagocytic glycoprotein 1</fullName>
    </alternativeName>
    <alternativeName>
        <fullName evidence="19">Phagocytic glycoprotein I</fullName>
    </alternativeName>
</protein>
<evidence type="ECO:0000256" key="4">
    <source>
        <dbReference type="ARBA" id="ARBA00020474"/>
    </source>
</evidence>
<reference evidence="29 30" key="1">
    <citation type="submission" date="2024-01" db="EMBL/GenBank/DDBJ databases">
        <authorList>
            <person name="Alioto T."/>
            <person name="Alioto T."/>
            <person name="Gomez Garrido J."/>
        </authorList>
    </citation>
    <scope>NUCLEOTIDE SEQUENCE [LARGE SCALE GENOMIC DNA]</scope>
</reference>
<dbReference type="GO" id="GO:0005902">
    <property type="term" value="C:microvillus"/>
    <property type="evidence" value="ECO:0007669"/>
    <property type="project" value="UniProtKB-SubCell"/>
</dbReference>
<feature type="transmembrane region" description="Helical" evidence="26">
    <location>
        <begin position="296"/>
        <end position="317"/>
    </location>
</feature>
<keyword evidence="12 26" id="KW-1133">Transmembrane helix</keyword>
<keyword evidence="9 27" id="KW-0732">Signal</keyword>
<dbReference type="GO" id="GO:0070374">
    <property type="term" value="P:positive regulation of ERK1 and ERK2 cascade"/>
    <property type="evidence" value="ECO:0007669"/>
    <property type="project" value="TreeGrafter"/>
</dbReference>
<evidence type="ECO:0000256" key="6">
    <source>
        <dbReference type="ARBA" id="ARBA00022525"/>
    </source>
</evidence>
<dbReference type="InterPro" id="IPR001231">
    <property type="entry name" value="CD44_antigen"/>
</dbReference>
<evidence type="ECO:0000256" key="27">
    <source>
        <dbReference type="SAM" id="SignalP"/>
    </source>
</evidence>
<evidence type="ECO:0000256" key="2">
    <source>
        <dbReference type="ARBA" id="ARBA00004251"/>
    </source>
</evidence>
<dbReference type="Pfam" id="PF00193">
    <property type="entry name" value="Xlink"/>
    <property type="match status" value="1"/>
</dbReference>
<dbReference type="GO" id="GO:0005540">
    <property type="term" value="F:hyaluronic acid binding"/>
    <property type="evidence" value="ECO:0007669"/>
    <property type="project" value="InterPro"/>
</dbReference>
<dbReference type="Gene3D" id="3.10.100.10">
    <property type="entry name" value="Mannose-Binding Protein A, subunit A"/>
    <property type="match status" value="1"/>
</dbReference>
<dbReference type="PRINTS" id="PR01265">
    <property type="entry name" value="LINKMODULE"/>
</dbReference>
<dbReference type="EMBL" id="CAWUFR010000043">
    <property type="protein sequence ID" value="CAK6960016.1"/>
    <property type="molecule type" value="Genomic_DNA"/>
</dbReference>
<dbReference type="PROSITE" id="PS50963">
    <property type="entry name" value="LINK_2"/>
    <property type="match status" value="1"/>
</dbReference>
<keyword evidence="30" id="KW-1185">Reference proteome</keyword>
<dbReference type="PRINTS" id="PR00658">
    <property type="entry name" value="CD44"/>
</dbReference>
<evidence type="ECO:0000256" key="23">
    <source>
        <dbReference type="ARBA" id="ARBA00032917"/>
    </source>
</evidence>
<evidence type="ECO:0000259" key="28">
    <source>
        <dbReference type="PROSITE" id="PS50963"/>
    </source>
</evidence>
<keyword evidence="14 24" id="KW-1015">Disulfide bond</keyword>
<comment type="caution">
    <text evidence="24">Lacks conserved residue(s) required for the propagation of feature annotation.</text>
</comment>
<feature type="chain" id="PRO_5043785356" description="CD44 antigen" evidence="27">
    <location>
        <begin position="19"/>
        <end position="391"/>
    </location>
</feature>
<feature type="region of interest" description="Disordered" evidence="25">
    <location>
        <begin position="372"/>
        <end position="391"/>
    </location>
</feature>
<evidence type="ECO:0000256" key="1">
    <source>
        <dbReference type="ARBA" id="ARBA00004105"/>
    </source>
</evidence>
<evidence type="ECO:0000313" key="30">
    <source>
        <dbReference type="Proteomes" id="UP001314229"/>
    </source>
</evidence>
<keyword evidence="7" id="KW-0597">Phosphoprotein</keyword>
<evidence type="ECO:0000256" key="21">
    <source>
        <dbReference type="ARBA" id="ARBA00031823"/>
    </source>
</evidence>
<dbReference type="InterPro" id="IPR000538">
    <property type="entry name" value="Link_dom"/>
</dbReference>
<evidence type="ECO:0000256" key="16">
    <source>
        <dbReference type="ARBA" id="ARBA00023180"/>
    </source>
</evidence>
<dbReference type="GO" id="GO:0035692">
    <property type="term" value="C:macrophage migration inhibitory factor receptor complex"/>
    <property type="evidence" value="ECO:0007669"/>
    <property type="project" value="TreeGrafter"/>
</dbReference>
<evidence type="ECO:0000256" key="8">
    <source>
        <dbReference type="ARBA" id="ARBA00022692"/>
    </source>
</evidence>
<keyword evidence="13 26" id="KW-0472">Membrane</keyword>
<dbReference type="AlphaFoldDB" id="A0AAV1NP39"/>
<evidence type="ECO:0000256" key="26">
    <source>
        <dbReference type="SAM" id="Phobius"/>
    </source>
</evidence>
<keyword evidence="11" id="KW-0654">Proteoglycan</keyword>
<evidence type="ECO:0000256" key="18">
    <source>
        <dbReference type="ARBA" id="ARBA00029917"/>
    </source>
</evidence>
<dbReference type="Proteomes" id="UP001314229">
    <property type="component" value="Unassembled WGS sequence"/>
</dbReference>
<feature type="compositionally biased region" description="Polar residues" evidence="25">
    <location>
        <begin position="128"/>
        <end position="147"/>
    </location>
</feature>
<keyword evidence="5" id="KW-1003">Cell membrane</keyword>
<gene>
    <name evidence="29" type="ORF">FSCOSCO3_A004440</name>
</gene>
<dbReference type="GO" id="GO:0006954">
    <property type="term" value="P:inflammatory response"/>
    <property type="evidence" value="ECO:0007669"/>
    <property type="project" value="TreeGrafter"/>
</dbReference>
<evidence type="ECO:0000313" key="29">
    <source>
        <dbReference type="EMBL" id="CAK6960016.1"/>
    </source>
</evidence>
<dbReference type="SUPFAM" id="SSF56436">
    <property type="entry name" value="C-type lectin-like"/>
    <property type="match status" value="1"/>
</dbReference>
<keyword evidence="10" id="KW-0130">Cell adhesion</keyword>
<dbReference type="PANTHER" id="PTHR10225:SF6">
    <property type="entry name" value="CD44 ANTIGEN"/>
    <property type="match status" value="1"/>
</dbReference>
<feature type="disulfide bond" evidence="24">
    <location>
        <begin position="77"/>
        <end position="98"/>
    </location>
</feature>
<feature type="signal peptide" evidence="27">
    <location>
        <begin position="1"/>
        <end position="18"/>
    </location>
</feature>
<evidence type="ECO:0000256" key="20">
    <source>
        <dbReference type="ARBA" id="ARBA00031179"/>
    </source>
</evidence>
<name>A0AAV1NP39_SCOSC</name>
<dbReference type="GO" id="GO:0004896">
    <property type="term" value="F:cytokine receptor activity"/>
    <property type="evidence" value="ECO:0007669"/>
    <property type="project" value="TreeGrafter"/>
</dbReference>
<dbReference type="GO" id="GO:0007155">
    <property type="term" value="P:cell adhesion"/>
    <property type="evidence" value="ECO:0007669"/>
    <property type="project" value="UniProtKB-KW"/>
</dbReference>
<keyword evidence="17" id="KW-0966">Cell projection</keyword>
<dbReference type="GO" id="GO:0016323">
    <property type="term" value="C:basolateral plasma membrane"/>
    <property type="evidence" value="ECO:0007669"/>
    <property type="project" value="TreeGrafter"/>
</dbReference>
<evidence type="ECO:0000256" key="7">
    <source>
        <dbReference type="ARBA" id="ARBA00022553"/>
    </source>
</evidence>
<comment type="subcellular location">
    <subcellularLocation>
        <location evidence="2">Cell membrane</location>
        <topology evidence="2">Single-pass type I membrane protein</topology>
    </subcellularLocation>
    <subcellularLocation>
        <location evidence="1">Cell projection</location>
        <location evidence="1">Microvillus</location>
    </subcellularLocation>
    <subcellularLocation>
        <location evidence="3">Secreted</location>
    </subcellularLocation>
</comment>
<keyword evidence="15" id="KW-0675">Receptor</keyword>
<comment type="caution">
    <text evidence="29">The sequence shown here is derived from an EMBL/GenBank/DDBJ whole genome shotgun (WGS) entry which is preliminary data.</text>
</comment>
<feature type="domain" description="Link" evidence="28">
    <location>
        <begin position="32"/>
        <end position="123"/>
    </location>
</feature>
<dbReference type="InterPro" id="IPR016187">
    <property type="entry name" value="CTDL_fold"/>
</dbReference>
<feature type="region of interest" description="Disordered" evidence="25">
    <location>
        <begin position="128"/>
        <end position="180"/>
    </location>
</feature>
<keyword evidence="16" id="KW-0325">Glycoprotein</keyword>
<evidence type="ECO:0000256" key="10">
    <source>
        <dbReference type="ARBA" id="ARBA00022889"/>
    </source>
</evidence>
<evidence type="ECO:0000256" key="17">
    <source>
        <dbReference type="ARBA" id="ARBA00023273"/>
    </source>
</evidence>
<evidence type="ECO:0000256" key="9">
    <source>
        <dbReference type="ARBA" id="ARBA00022729"/>
    </source>
</evidence>
<dbReference type="PANTHER" id="PTHR10225">
    <property type="entry name" value="HYALURONAN RECEPTOR"/>
    <property type="match status" value="1"/>
</dbReference>
<evidence type="ECO:0000256" key="11">
    <source>
        <dbReference type="ARBA" id="ARBA00022974"/>
    </source>
</evidence>
<evidence type="ECO:0000256" key="25">
    <source>
        <dbReference type="SAM" id="MobiDB-lite"/>
    </source>
</evidence>
<evidence type="ECO:0000256" key="24">
    <source>
        <dbReference type="PROSITE-ProRule" id="PRU00323"/>
    </source>
</evidence>
<accession>A0AAV1NP39</accession>
<evidence type="ECO:0000256" key="3">
    <source>
        <dbReference type="ARBA" id="ARBA00004613"/>
    </source>
</evidence>
<organism evidence="29 30">
    <name type="scientific">Scomber scombrus</name>
    <name type="common">Atlantic mackerel</name>
    <name type="synonym">Scomber vernalis</name>
    <dbReference type="NCBI Taxonomy" id="13677"/>
    <lineage>
        <taxon>Eukaryota</taxon>
        <taxon>Metazoa</taxon>
        <taxon>Chordata</taxon>
        <taxon>Craniata</taxon>
        <taxon>Vertebrata</taxon>
        <taxon>Euteleostomi</taxon>
        <taxon>Actinopterygii</taxon>
        <taxon>Neopterygii</taxon>
        <taxon>Teleostei</taxon>
        <taxon>Neoteleostei</taxon>
        <taxon>Acanthomorphata</taxon>
        <taxon>Pelagiaria</taxon>
        <taxon>Scombriformes</taxon>
        <taxon>Scombridae</taxon>
        <taxon>Scomber</taxon>
    </lineage>
</organism>
<dbReference type="InterPro" id="IPR043210">
    <property type="entry name" value="CD44_antigen-like"/>
</dbReference>
<keyword evidence="6" id="KW-0964">Secreted</keyword>
<evidence type="ECO:0000256" key="5">
    <source>
        <dbReference type="ARBA" id="ARBA00022475"/>
    </source>
</evidence>
<evidence type="ECO:0000256" key="12">
    <source>
        <dbReference type="ARBA" id="ARBA00022989"/>
    </source>
</evidence>
<evidence type="ECO:0000256" key="19">
    <source>
        <dbReference type="ARBA" id="ARBA00029928"/>
    </source>
</evidence>
<dbReference type="InterPro" id="IPR016186">
    <property type="entry name" value="C-type_lectin-like/link_sf"/>
</dbReference>
<feature type="compositionally biased region" description="Polar residues" evidence="25">
    <location>
        <begin position="222"/>
        <end position="231"/>
    </location>
</feature>
<keyword evidence="8 26" id="KW-0812">Transmembrane</keyword>
<feature type="region of interest" description="Disordered" evidence="25">
    <location>
        <begin position="193"/>
        <end position="291"/>
    </location>
</feature>